<dbReference type="AlphaFoldDB" id="A0A074VAN1"/>
<gene>
    <name evidence="1" type="ORF">SASC598J21_000270</name>
</gene>
<evidence type="ECO:0000313" key="2">
    <source>
        <dbReference type="Proteomes" id="UP000027644"/>
    </source>
</evidence>
<sequence length="40" mass="4276">MNTPILSGEGVCQRAHDDGRMLLQSLSRAAKEALTSETST</sequence>
<dbReference type="Proteomes" id="UP000027644">
    <property type="component" value="Unassembled WGS sequence"/>
</dbReference>
<name>A0A074VAN1_9NEIS</name>
<protein>
    <submittedName>
        <fullName evidence="1">Uncharacterized protein</fullName>
    </submittedName>
</protein>
<accession>A0A074VAN1</accession>
<organism evidence="1 2">
    <name type="scientific">Snodgrassella alvi SCGC AB-598-J21</name>
    <dbReference type="NCBI Taxonomy" id="1385367"/>
    <lineage>
        <taxon>Bacteria</taxon>
        <taxon>Pseudomonadati</taxon>
        <taxon>Pseudomonadota</taxon>
        <taxon>Betaproteobacteria</taxon>
        <taxon>Neisseriales</taxon>
        <taxon>Neisseriaceae</taxon>
        <taxon>Snodgrassella</taxon>
    </lineage>
</organism>
<comment type="caution">
    <text evidence="1">The sequence shown here is derived from an EMBL/GenBank/DDBJ whole genome shotgun (WGS) entry which is preliminary data.</text>
</comment>
<proteinExistence type="predicted"/>
<evidence type="ECO:0000313" key="1">
    <source>
        <dbReference type="EMBL" id="KEQ02191.1"/>
    </source>
</evidence>
<dbReference type="EMBL" id="AVQL01000026">
    <property type="protein sequence ID" value="KEQ02191.1"/>
    <property type="molecule type" value="Genomic_DNA"/>
</dbReference>
<feature type="non-terminal residue" evidence="1">
    <location>
        <position position="40"/>
    </location>
</feature>
<reference evidence="1 2" key="1">
    <citation type="journal article" date="2014" name="PLoS Genet.">
        <title>Hidden diversity in honey bee gut symbionts detected by single-cell genomics.</title>
        <authorList>
            <person name="Engel P."/>
            <person name="Stepanauskas R."/>
            <person name="Moran N."/>
        </authorList>
    </citation>
    <scope>NUCLEOTIDE SEQUENCE [LARGE SCALE GENOMIC DNA]</scope>
    <source>
        <strain evidence="1 2">SCGC AB-598-J21</strain>
    </source>
</reference>